<dbReference type="Proteomes" id="UP000243361">
    <property type="component" value="Unassembled WGS sequence"/>
</dbReference>
<dbReference type="Gene3D" id="3.40.50.1820">
    <property type="entry name" value="alpha/beta hydrolase"/>
    <property type="match status" value="1"/>
</dbReference>
<name>A0A657PY66_9GAMM</name>
<feature type="domain" description="AB hydrolase-1" evidence="1">
    <location>
        <begin position="24"/>
        <end position="159"/>
    </location>
</feature>
<dbReference type="InterPro" id="IPR029058">
    <property type="entry name" value="AB_hydrolase_fold"/>
</dbReference>
<protein>
    <recommendedName>
        <fullName evidence="1">AB hydrolase-1 domain-containing protein</fullName>
    </recommendedName>
</protein>
<sequence>MGVLRGLLAVAALWALTGVARADLLVLVHGYLGSSHSWEAGGVVPLLERHGWRRAGLLRIGPAGIERRPGPGAEAANKVYSVDLPSTAPLMVQADLLAALLRDLKTRHPDEPLHLAGHSAGGVVARLLLVRHPRIGVASLITIAAPHTGTLRAVEALDETDGSGPVGWFRDLFGGNLYQTVKHSRGVLIDLTPPHPGSLLHWLNLQPHPDIAYHSIVRPGPTGMGDELVPAFSQDMNSVPALRGRSRVVVSDAAHGLAPGDAVLLLGLIDKSSWKPNR</sequence>
<evidence type="ECO:0000313" key="5">
    <source>
        <dbReference type="Proteomes" id="UP000250928"/>
    </source>
</evidence>
<dbReference type="EMBL" id="PQCO01000123">
    <property type="protein sequence ID" value="PUE04477.1"/>
    <property type="molecule type" value="Genomic_DNA"/>
</dbReference>
<dbReference type="InterPro" id="IPR000073">
    <property type="entry name" value="AB_hydrolase_1"/>
</dbReference>
<dbReference type="Pfam" id="PF00561">
    <property type="entry name" value="Abhydrolase_1"/>
    <property type="match status" value="1"/>
</dbReference>
<keyword evidence="4" id="KW-1185">Reference proteome</keyword>
<dbReference type="AlphaFoldDB" id="A0A657PY66"/>
<organism evidence="2 4">
    <name type="scientific">Candidatus Sedimenticola endophacoides</name>
    <dbReference type="NCBI Taxonomy" id="2548426"/>
    <lineage>
        <taxon>Bacteria</taxon>
        <taxon>Pseudomonadati</taxon>
        <taxon>Pseudomonadota</taxon>
        <taxon>Gammaproteobacteria</taxon>
        <taxon>Chromatiales</taxon>
        <taxon>Sedimenticolaceae</taxon>
        <taxon>Sedimenticola</taxon>
    </lineage>
</organism>
<proteinExistence type="predicted"/>
<gene>
    <name evidence="2" type="ORF">B0D84_00460</name>
    <name evidence="3" type="ORF">C3L24_03110</name>
</gene>
<evidence type="ECO:0000259" key="1">
    <source>
        <dbReference type="Pfam" id="PF00561"/>
    </source>
</evidence>
<evidence type="ECO:0000313" key="2">
    <source>
        <dbReference type="EMBL" id="OQX37623.1"/>
    </source>
</evidence>
<comment type="caution">
    <text evidence="2">The sequence shown here is derived from an EMBL/GenBank/DDBJ whole genome shotgun (WGS) entry which is preliminary data.</text>
</comment>
<reference evidence="3 5" key="2">
    <citation type="submission" date="2018-01" db="EMBL/GenBank/DDBJ databases">
        <title>Novel co-symbiosis in the lucinid bivalve Phacoides pectinatus.</title>
        <authorList>
            <person name="Lim S.J."/>
            <person name="Davis B.G."/>
            <person name="Gill D.E."/>
            <person name="Engel A.S."/>
            <person name="Anderson L.C."/>
            <person name="Campbell B.J."/>
        </authorList>
    </citation>
    <scope>NUCLEOTIDE SEQUENCE [LARGE SCALE GENOMIC DNA]</scope>
    <source>
        <strain evidence="3">N3_P5</strain>
    </source>
</reference>
<accession>A0A657PY66</accession>
<evidence type="ECO:0000313" key="4">
    <source>
        <dbReference type="Proteomes" id="UP000243361"/>
    </source>
</evidence>
<reference evidence="2 4" key="1">
    <citation type="submission" date="2017-02" db="EMBL/GenBank/DDBJ databases">
        <title>Novel co-symbiosis in the unique lucinid bivalve Phacoides pectinatus.</title>
        <authorList>
            <person name="Lim S.J."/>
            <person name="Davis B.G."/>
            <person name="Gill D.E."/>
            <person name="Engel A.S."/>
            <person name="Anderson L.C."/>
            <person name="Campbell B.J."/>
        </authorList>
    </citation>
    <scope>NUCLEOTIDE SEQUENCE [LARGE SCALE GENOMIC DNA]</scope>
    <source>
        <strain evidence="2">LUC13016_P6</strain>
    </source>
</reference>
<dbReference type="Proteomes" id="UP000250928">
    <property type="component" value="Unassembled WGS sequence"/>
</dbReference>
<dbReference type="EMBL" id="MUIE01000043">
    <property type="protein sequence ID" value="OQX37623.1"/>
    <property type="molecule type" value="Genomic_DNA"/>
</dbReference>
<dbReference type="SUPFAM" id="SSF53474">
    <property type="entry name" value="alpha/beta-Hydrolases"/>
    <property type="match status" value="1"/>
</dbReference>
<evidence type="ECO:0000313" key="3">
    <source>
        <dbReference type="EMBL" id="PUE04477.1"/>
    </source>
</evidence>